<proteinExistence type="inferred from homology"/>
<organism evidence="7 8">
    <name type="scientific">Macrophomina phaseolina</name>
    <dbReference type="NCBI Taxonomy" id="35725"/>
    <lineage>
        <taxon>Eukaryota</taxon>
        <taxon>Fungi</taxon>
        <taxon>Dikarya</taxon>
        <taxon>Ascomycota</taxon>
        <taxon>Pezizomycotina</taxon>
        <taxon>Dothideomycetes</taxon>
        <taxon>Dothideomycetes incertae sedis</taxon>
        <taxon>Botryosphaeriales</taxon>
        <taxon>Botryosphaeriaceae</taxon>
        <taxon>Macrophomina</taxon>
    </lineage>
</organism>
<dbReference type="PANTHER" id="PTHR10209:SF881">
    <property type="entry name" value="FI07970P-RELATED"/>
    <property type="match status" value="1"/>
</dbReference>
<protein>
    <submittedName>
        <fullName evidence="7">Iron/ascorbate oxidoreductase</fullName>
    </submittedName>
</protein>
<dbReference type="InterPro" id="IPR044861">
    <property type="entry name" value="IPNS-like_FE2OG_OXY"/>
</dbReference>
<dbReference type="InterPro" id="IPR005123">
    <property type="entry name" value="Oxoglu/Fe-dep_dioxygenase_dom"/>
</dbReference>
<dbReference type="Gene3D" id="2.60.120.330">
    <property type="entry name" value="B-lactam Antibiotic, Isopenicillin N Synthase, Chain"/>
    <property type="match status" value="1"/>
</dbReference>
<dbReference type="InterPro" id="IPR026992">
    <property type="entry name" value="DIOX_N"/>
</dbReference>
<dbReference type="Proteomes" id="UP000774617">
    <property type="component" value="Unassembled WGS sequence"/>
</dbReference>
<keyword evidence="4 5" id="KW-0408">Iron</keyword>
<dbReference type="PROSITE" id="PS51471">
    <property type="entry name" value="FE2OG_OXY"/>
    <property type="match status" value="1"/>
</dbReference>
<sequence length="396" mass="45181">MCSTHLLQQTIMNMSATSTEAAPTYKLELRTAQGPVYRDVRNTPPRDCTDEEIPIIDISAIFSDKLEDRKALSKEIRKAAVTNGFFYVKNHGIPHETIAKAKEKALEFFHQDRETKAKVAFEKSKYFNGWRAGYTARVNVAESWDTREAFGWRYDPKYDPDPKPPFDEAPEEVKPYIRGEDSVWEGTAHIAGFKEAALEYWAAFLTLARRLIRIFALSLELPEDYFDNRVTYPGADGAMSWYPPRTEEETKKDNVGIGSHTDLQMFTLLWQDEIGGLQVLNQEGQWIKAKPIEGTLVVNIGDFLMRLSNDIFKSTVHRVYNRSNAERISLPFFFGLNFNCVEGVIPTCTSADNPAKYEPISCGDWCQMRFTQEKEDRDKEFAAQEKAPSGAVVAMY</sequence>
<comment type="caution">
    <text evidence="7">The sequence shown here is derived from an EMBL/GenBank/DDBJ whole genome shotgun (WGS) entry which is preliminary data.</text>
</comment>
<dbReference type="EMBL" id="JAGTJR010000006">
    <property type="protein sequence ID" value="KAH7058637.1"/>
    <property type="molecule type" value="Genomic_DNA"/>
</dbReference>
<dbReference type="InterPro" id="IPR027443">
    <property type="entry name" value="IPNS-like_sf"/>
</dbReference>
<dbReference type="PANTHER" id="PTHR10209">
    <property type="entry name" value="OXIDOREDUCTASE, 2OG-FE II OXYGENASE FAMILY PROTEIN"/>
    <property type="match status" value="1"/>
</dbReference>
<dbReference type="SUPFAM" id="SSF51197">
    <property type="entry name" value="Clavaminate synthase-like"/>
    <property type="match status" value="1"/>
</dbReference>
<evidence type="ECO:0000313" key="7">
    <source>
        <dbReference type="EMBL" id="KAH7058637.1"/>
    </source>
</evidence>
<gene>
    <name evidence="7" type="ORF">B0J12DRAFT_650990</name>
</gene>
<evidence type="ECO:0000259" key="6">
    <source>
        <dbReference type="PROSITE" id="PS51471"/>
    </source>
</evidence>
<feature type="domain" description="Fe2OG dioxygenase" evidence="6">
    <location>
        <begin position="229"/>
        <end position="336"/>
    </location>
</feature>
<keyword evidence="8" id="KW-1185">Reference proteome</keyword>
<evidence type="ECO:0000256" key="4">
    <source>
        <dbReference type="ARBA" id="ARBA00023004"/>
    </source>
</evidence>
<dbReference type="PRINTS" id="PR00682">
    <property type="entry name" value="IPNSYNTHASE"/>
</dbReference>
<evidence type="ECO:0000256" key="5">
    <source>
        <dbReference type="RuleBase" id="RU003682"/>
    </source>
</evidence>
<dbReference type="Pfam" id="PF03171">
    <property type="entry name" value="2OG-FeII_Oxy"/>
    <property type="match status" value="1"/>
</dbReference>
<evidence type="ECO:0000256" key="1">
    <source>
        <dbReference type="ARBA" id="ARBA00008056"/>
    </source>
</evidence>
<evidence type="ECO:0000256" key="3">
    <source>
        <dbReference type="ARBA" id="ARBA00023002"/>
    </source>
</evidence>
<keyword evidence="2 5" id="KW-0479">Metal-binding</keyword>
<accession>A0ABQ8GK82</accession>
<reference evidence="7 8" key="1">
    <citation type="journal article" date="2021" name="Nat. Commun.">
        <title>Genetic determinants of endophytism in the Arabidopsis root mycobiome.</title>
        <authorList>
            <person name="Mesny F."/>
            <person name="Miyauchi S."/>
            <person name="Thiergart T."/>
            <person name="Pickel B."/>
            <person name="Atanasova L."/>
            <person name="Karlsson M."/>
            <person name="Huettel B."/>
            <person name="Barry K.W."/>
            <person name="Haridas S."/>
            <person name="Chen C."/>
            <person name="Bauer D."/>
            <person name="Andreopoulos W."/>
            <person name="Pangilinan J."/>
            <person name="LaButti K."/>
            <person name="Riley R."/>
            <person name="Lipzen A."/>
            <person name="Clum A."/>
            <person name="Drula E."/>
            <person name="Henrissat B."/>
            <person name="Kohler A."/>
            <person name="Grigoriev I.V."/>
            <person name="Martin F.M."/>
            <person name="Hacquard S."/>
        </authorList>
    </citation>
    <scope>NUCLEOTIDE SEQUENCE [LARGE SCALE GENOMIC DNA]</scope>
    <source>
        <strain evidence="7 8">MPI-SDFR-AT-0080</strain>
    </source>
</reference>
<name>A0ABQ8GK82_9PEZI</name>
<evidence type="ECO:0000313" key="8">
    <source>
        <dbReference type="Proteomes" id="UP000774617"/>
    </source>
</evidence>
<dbReference type="Pfam" id="PF14226">
    <property type="entry name" value="DIOX_N"/>
    <property type="match status" value="1"/>
</dbReference>
<comment type="similarity">
    <text evidence="1 5">Belongs to the iron/ascorbate-dependent oxidoreductase family.</text>
</comment>
<keyword evidence="3 5" id="KW-0560">Oxidoreductase</keyword>
<evidence type="ECO:0000256" key="2">
    <source>
        <dbReference type="ARBA" id="ARBA00022723"/>
    </source>
</evidence>